<dbReference type="Pfam" id="PF03914">
    <property type="entry name" value="CBF"/>
    <property type="match status" value="1"/>
</dbReference>
<comment type="similarity">
    <text evidence="1">Belongs to the CBF/MAK21 family.</text>
</comment>
<feature type="compositionally biased region" description="Acidic residues" evidence="2">
    <location>
        <begin position="1094"/>
        <end position="1103"/>
    </location>
</feature>
<name>A0ABR0JZI5_9EURO</name>
<evidence type="ECO:0000313" key="5">
    <source>
        <dbReference type="Proteomes" id="UP001345013"/>
    </source>
</evidence>
<reference evidence="4 5" key="1">
    <citation type="submission" date="2023-08" db="EMBL/GenBank/DDBJ databases">
        <title>Black Yeasts Isolated from many extreme environments.</title>
        <authorList>
            <person name="Coleine C."/>
            <person name="Stajich J.E."/>
            <person name="Selbmann L."/>
        </authorList>
    </citation>
    <scope>NUCLEOTIDE SEQUENCE [LARGE SCALE GENOMIC DNA]</scope>
    <source>
        <strain evidence="4 5">CCFEE 5885</strain>
    </source>
</reference>
<dbReference type="InterPro" id="IPR040155">
    <property type="entry name" value="CEBPZ/Mak21-like"/>
</dbReference>
<feature type="region of interest" description="Disordered" evidence="2">
    <location>
        <begin position="156"/>
        <end position="193"/>
    </location>
</feature>
<dbReference type="InterPro" id="IPR005612">
    <property type="entry name" value="CCAAT-binding_factor"/>
</dbReference>
<feature type="compositionally biased region" description="Acidic residues" evidence="2">
    <location>
        <begin position="978"/>
        <end position="995"/>
    </location>
</feature>
<feature type="compositionally biased region" description="Basic and acidic residues" evidence="2">
    <location>
        <begin position="229"/>
        <end position="238"/>
    </location>
</feature>
<keyword evidence="5" id="KW-1185">Reference proteome</keyword>
<feature type="domain" description="CCAAT-binding factor" evidence="3">
    <location>
        <begin position="657"/>
        <end position="826"/>
    </location>
</feature>
<feature type="compositionally biased region" description="Acidic residues" evidence="2">
    <location>
        <begin position="1043"/>
        <end position="1053"/>
    </location>
</feature>
<dbReference type="Proteomes" id="UP001345013">
    <property type="component" value="Unassembled WGS sequence"/>
</dbReference>
<feature type="compositionally biased region" description="Basic and acidic residues" evidence="2">
    <location>
        <begin position="67"/>
        <end position="93"/>
    </location>
</feature>
<dbReference type="SUPFAM" id="SSF48371">
    <property type="entry name" value="ARM repeat"/>
    <property type="match status" value="1"/>
</dbReference>
<feature type="region of interest" description="Disordered" evidence="2">
    <location>
        <begin position="978"/>
        <end position="1103"/>
    </location>
</feature>
<feature type="compositionally biased region" description="Polar residues" evidence="2">
    <location>
        <begin position="26"/>
        <end position="37"/>
    </location>
</feature>
<feature type="region of interest" description="Disordered" evidence="2">
    <location>
        <begin position="209"/>
        <end position="238"/>
    </location>
</feature>
<organism evidence="4 5">
    <name type="scientific">Lithohypha guttulata</name>
    <dbReference type="NCBI Taxonomy" id="1690604"/>
    <lineage>
        <taxon>Eukaryota</taxon>
        <taxon>Fungi</taxon>
        <taxon>Dikarya</taxon>
        <taxon>Ascomycota</taxon>
        <taxon>Pezizomycotina</taxon>
        <taxon>Eurotiomycetes</taxon>
        <taxon>Chaetothyriomycetidae</taxon>
        <taxon>Chaetothyriales</taxon>
        <taxon>Trichomeriaceae</taxon>
        <taxon>Lithohypha</taxon>
    </lineage>
</organism>
<sequence>MSPESTCGDGMMKGIADAVERAAVQPTQMSNLKQSGAASPVQVRTKKVAMSADVPLPQESSFQNLRQKIEGNLKKTQSKSKDKKGVTRQREAPRTAPQATADSRGKKRSRNGELKEQAERPQSTIKPKVNGTSSKVGESLDPDLKAIVAELGGTEEDIDLIDGAISDSDLEGQDVQPAATDQNESKKGKTLESGMANILKEIALVRDTYKDDDSDDEPNLKVNGSADSARPDADDKLSRMQRDDDVIKFKSASAELQNGKIKNAKLRCSPRPDWFSHDLQGFDISKGPPYTPSPGSIDQLHSHARTLLQTENDMFKSTQLSSSSQAFYNTVIASGTLSDKISALTLAVQESPLHNVKALEALLGLAQKRSRSQAVDVLRALKDLFAQGSMLPSDRKLYTFATQPGLLVTLGQTRTWSRGDHLPVGLEEAHLIVWAYEDWLKEQYFQVLKVLETWCNDEVEFAKTRATSYIYELLKEKPEQEANLLRLLINKLGDPVKKIASQASYLIMQLLGNHPAMKEIVISAIDKDFIFKPGQTTHARYYAAVTLNQTALSMSEEAVAVKLLDIYFGLFKLLLRPGEDKKEFAPPKSTSRHQRQRKQAASMPSTDQADELREKLISAILTGVNRAYPYCGTDHQKFNEHLDTLFQVTHSANFNTSIQAMLLIQQLISNTTAPSDRFYRTLYESLLDPRLLSSSKQQLYLNLLHRSLKADVNQKRVKAFAKRILQFLTLQEPSFICGSFFLLKDLEKTFPSLTTILDQPEDHEDDEEEIFHDTDVHPDRMPIDQPNMDSTSYDPTKRDPSHANADTSCLWDIIPYLAHYHPAVTVSADHILDHKALPGKPDLTLHTLIHFLDRFVYKNAKLADTTKMRGSSIMQPMANEDTRSVLVSSASARRLPVNSAEFLAKQDGDVAAEDAFFHQYFKTLGKSGIPAKKAKKPKDADEDEVDSDDEDEVWKAMMNNAPDLEGLDEDDGDEFSDMEAFEEVMDDDEGGAGEEDQGREMDSDADVVMEDDDGSVDVEAGIFDDSETDTESANATGEHSDKDESDFEGLSEEDNAKDKKPSKKTIQKREDRDRKKKLKALPTFASAADYEKMLDDEEDEDLG</sequence>
<feature type="compositionally biased region" description="Acidic residues" evidence="2">
    <location>
        <begin position="1003"/>
        <end position="1030"/>
    </location>
</feature>
<proteinExistence type="inferred from homology"/>
<gene>
    <name evidence="4" type="primary">MAK21</name>
    <name evidence="4" type="ORF">LTR24_009093</name>
</gene>
<feature type="region of interest" description="Disordered" evidence="2">
    <location>
        <begin position="929"/>
        <end position="950"/>
    </location>
</feature>
<evidence type="ECO:0000313" key="4">
    <source>
        <dbReference type="EMBL" id="KAK5079628.1"/>
    </source>
</evidence>
<accession>A0ABR0JZI5</accession>
<feature type="region of interest" description="Disordered" evidence="2">
    <location>
        <begin position="26"/>
        <end position="142"/>
    </location>
</feature>
<feature type="region of interest" description="Disordered" evidence="2">
    <location>
        <begin position="582"/>
        <end position="609"/>
    </location>
</feature>
<dbReference type="InterPro" id="IPR016024">
    <property type="entry name" value="ARM-type_fold"/>
</dbReference>
<evidence type="ECO:0000256" key="2">
    <source>
        <dbReference type="SAM" id="MobiDB-lite"/>
    </source>
</evidence>
<dbReference type="PANTHER" id="PTHR12048">
    <property type="entry name" value="CCAAT-BINDING FACTOR-RELATED"/>
    <property type="match status" value="1"/>
</dbReference>
<feature type="compositionally biased region" description="Basic and acidic residues" evidence="2">
    <location>
        <begin position="110"/>
        <end position="119"/>
    </location>
</feature>
<feature type="compositionally biased region" description="Polar residues" evidence="2">
    <location>
        <begin position="120"/>
        <end position="136"/>
    </location>
</feature>
<feature type="region of interest" description="Disordered" evidence="2">
    <location>
        <begin position="775"/>
        <end position="801"/>
    </location>
</feature>
<evidence type="ECO:0000259" key="3">
    <source>
        <dbReference type="Pfam" id="PF03914"/>
    </source>
</evidence>
<evidence type="ECO:0000256" key="1">
    <source>
        <dbReference type="ARBA" id="ARBA00007797"/>
    </source>
</evidence>
<protein>
    <submittedName>
        <fullName evidence="4">RNA-binding ribosome biosynthesis protein mak21</fullName>
    </submittedName>
</protein>
<dbReference type="PANTHER" id="PTHR12048:SF0">
    <property type="entry name" value="CCAAT_ENHANCER-BINDING PROTEIN ZETA"/>
    <property type="match status" value="1"/>
</dbReference>
<dbReference type="EMBL" id="JAVRRG010000181">
    <property type="protein sequence ID" value="KAK5079628.1"/>
    <property type="molecule type" value="Genomic_DNA"/>
</dbReference>
<comment type="caution">
    <text evidence="4">The sequence shown here is derived from an EMBL/GenBank/DDBJ whole genome shotgun (WGS) entry which is preliminary data.</text>
</comment>
<feature type="compositionally biased region" description="Acidic residues" evidence="2">
    <location>
        <begin position="940"/>
        <end position="950"/>
    </location>
</feature>